<sequence>SDKSNTAKSPLTAAVASKTTKPTPTSPSAPGDDVRARSRQAYISQKHREQNDSANNMSTTSNPAGGDTAAGDSVEVNGSRVDNDISNEMEQLTVSDPSDHFGSSRTDSSVDSLSTFGSPNRLYPDLSAYGYGTESMASPSPSPSQRRGKVPPRYRERKSAQEENESKCLYIVIGLLVVVFAYILGARAFLTSGSKHTSNCTLVCIKTVVQRDLAGKFPAQSARLWSTISACLTRQYGSSTPVDAPSVLMLFSRGVGSGGVASSQLTLNFLVGRLSRLLASGIGECGCRTFSKAEKDGCSEVEAKTAATTELIDAAATEAARSKRSCLAIHRIDQLTGPASLIFYRLADSTEAPHRPFLYILTVEGDAAGEKVVDETSLQRQLRQTWVSTGLQTEHFDPMWARIGGNVVAVLPESDDTLHQLSRS</sequence>
<feature type="region of interest" description="Disordered" evidence="5">
    <location>
        <begin position="1"/>
        <end position="117"/>
    </location>
</feature>
<name>A0A267DJZ9_9PLAT</name>
<evidence type="ECO:0000256" key="1">
    <source>
        <dbReference type="ARBA" id="ARBA00004370"/>
    </source>
</evidence>
<evidence type="ECO:0000256" key="5">
    <source>
        <dbReference type="SAM" id="MobiDB-lite"/>
    </source>
</evidence>
<evidence type="ECO:0000256" key="3">
    <source>
        <dbReference type="ARBA" id="ARBA00022989"/>
    </source>
</evidence>
<gene>
    <name evidence="7" type="ORF">BOX15_Mlig003574g2</name>
</gene>
<feature type="region of interest" description="Disordered" evidence="5">
    <location>
        <begin position="132"/>
        <end position="159"/>
    </location>
</feature>
<feature type="compositionally biased region" description="Polar residues" evidence="5">
    <location>
        <begin position="84"/>
        <end position="96"/>
    </location>
</feature>
<keyword evidence="3 6" id="KW-1133">Transmembrane helix</keyword>
<dbReference type="PANTHER" id="PTHR18843">
    <property type="entry name" value="TORSIN-1A-INTERACTING PROTEIN"/>
    <property type="match status" value="1"/>
</dbReference>
<dbReference type="GO" id="GO:0016020">
    <property type="term" value="C:membrane"/>
    <property type="evidence" value="ECO:0007669"/>
    <property type="project" value="UniProtKB-SubCell"/>
</dbReference>
<accession>A0A267DJZ9</accession>
<dbReference type="InterPro" id="IPR008662">
    <property type="entry name" value="TOIP1/2"/>
</dbReference>
<reference evidence="7 8" key="1">
    <citation type="submission" date="2017-06" db="EMBL/GenBank/DDBJ databases">
        <title>A platform for efficient transgenesis in Macrostomum lignano, a flatworm model organism for stem cell research.</title>
        <authorList>
            <person name="Berezikov E."/>
        </authorList>
    </citation>
    <scope>NUCLEOTIDE SEQUENCE [LARGE SCALE GENOMIC DNA]</scope>
    <source>
        <strain evidence="7">DV1</strain>
        <tissue evidence="7">Whole organism</tissue>
    </source>
</reference>
<organism evidence="7 8">
    <name type="scientific">Macrostomum lignano</name>
    <dbReference type="NCBI Taxonomy" id="282301"/>
    <lineage>
        <taxon>Eukaryota</taxon>
        <taxon>Metazoa</taxon>
        <taxon>Spiralia</taxon>
        <taxon>Lophotrochozoa</taxon>
        <taxon>Platyhelminthes</taxon>
        <taxon>Rhabditophora</taxon>
        <taxon>Macrostomorpha</taxon>
        <taxon>Macrostomida</taxon>
        <taxon>Macrostomidae</taxon>
        <taxon>Macrostomum</taxon>
    </lineage>
</organism>
<feature type="compositionally biased region" description="Low complexity" evidence="5">
    <location>
        <begin position="103"/>
        <end position="115"/>
    </location>
</feature>
<protein>
    <submittedName>
        <fullName evidence="7">Uncharacterized protein</fullName>
    </submittedName>
</protein>
<dbReference type="STRING" id="282301.A0A267DJZ9"/>
<dbReference type="GO" id="GO:0001671">
    <property type="term" value="F:ATPase activator activity"/>
    <property type="evidence" value="ECO:0007669"/>
    <property type="project" value="InterPro"/>
</dbReference>
<dbReference type="PANTHER" id="PTHR18843:SF7">
    <property type="entry name" value="LAMINA-ASSOCIATED POLYPEPTIDE 1B ISOFORM 1-RELATED"/>
    <property type="match status" value="1"/>
</dbReference>
<keyword evidence="8" id="KW-1185">Reference proteome</keyword>
<dbReference type="Gene3D" id="3.40.50.12190">
    <property type="match status" value="1"/>
</dbReference>
<evidence type="ECO:0000256" key="2">
    <source>
        <dbReference type="ARBA" id="ARBA00022692"/>
    </source>
</evidence>
<dbReference type="Proteomes" id="UP000215902">
    <property type="component" value="Unassembled WGS sequence"/>
</dbReference>
<dbReference type="InterPro" id="IPR038599">
    <property type="entry name" value="LAP1C-like_C_sf"/>
</dbReference>
<dbReference type="GO" id="GO:0061024">
    <property type="term" value="P:membrane organization"/>
    <property type="evidence" value="ECO:0007669"/>
    <property type="project" value="TreeGrafter"/>
</dbReference>
<keyword evidence="4 6" id="KW-0472">Membrane</keyword>
<comment type="subcellular location">
    <subcellularLocation>
        <location evidence="1">Membrane</location>
    </subcellularLocation>
</comment>
<keyword evidence="2 6" id="KW-0812">Transmembrane</keyword>
<feature type="non-terminal residue" evidence="7">
    <location>
        <position position="1"/>
    </location>
</feature>
<feature type="compositionally biased region" description="Polar residues" evidence="5">
    <location>
        <begin position="135"/>
        <end position="145"/>
    </location>
</feature>
<evidence type="ECO:0000313" key="8">
    <source>
        <dbReference type="Proteomes" id="UP000215902"/>
    </source>
</evidence>
<feature type="compositionally biased region" description="Low complexity" evidence="5">
    <location>
        <begin position="12"/>
        <end position="30"/>
    </location>
</feature>
<proteinExistence type="predicted"/>
<evidence type="ECO:0000256" key="4">
    <source>
        <dbReference type="ARBA" id="ARBA00023136"/>
    </source>
</evidence>
<feature type="compositionally biased region" description="Polar residues" evidence="5">
    <location>
        <begin position="52"/>
        <end position="63"/>
    </location>
</feature>
<evidence type="ECO:0000313" key="7">
    <source>
        <dbReference type="EMBL" id="PAA49486.1"/>
    </source>
</evidence>
<evidence type="ECO:0000256" key="6">
    <source>
        <dbReference type="SAM" id="Phobius"/>
    </source>
</evidence>
<comment type="caution">
    <text evidence="7">The sequence shown here is derived from an EMBL/GenBank/DDBJ whole genome shotgun (WGS) entry which is preliminary data.</text>
</comment>
<dbReference type="AlphaFoldDB" id="A0A267DJZ9"/>
<dbReference type="EMBL" id="NIVC01003864">
    <property type="protein sequence ID" value="PAA49486.1"/>
    <property type="molecule type" value="Genomic_DNA"/>
</dbReference>
<feature type="transmembrane region" description="Helical" evidence="6">
    <location>
        <begin position="168"/>
        <end position="190"/>
    </location>
</feature>